<dbReference type="eggNOG" id="COG1989">
    <property type="taxonomic scope" value="Bacteria"/>
</dbReference>
<evidence type="ECO:0000256" key="4">
    <source>
        <dbReference type="ARBA" id="ARBA00022692"/>
    </source>
</evidence>
<dbReference type="KEGG" id="mhd:Marky_2120"/>
<dbReference type="GO" id="GO:0005886">
    <property type="term" value="C:plasma membrane"/>
    <property type="evidence" value="ECO:0007669"/>
    <property type="project" value="UniProtKB-SubCell"/>
</dbReference>
<feature type="transmembrane region" description="Helical" evidence="7">
    <location>
        <begin position="182"/>
        <end position="205"/>
    </location>
</feature>
<dbReference type="GO" id="GO:0006465">
    <property type="term" value="P:signal peptide processing"/>
    <property type="evidence" value="ECO:0007669"/>
    <property type="project" value="TreeGrafter"/>
</dbReference>
<proteinExistence type="inferred from homology"/>
<feature type="transmembrane region" description="Helical" evidence="7">
    <location>
        <begin position="225"/>
        <end position="243"/>
    </location>
</feature>
<dbReference type="Gene3D" id="1.20.120.1220">
    <property type="match status" value="1"/>
</dbReference>
<dbReference type="InterPro" id="IPR050882">
    <property type="entry name" value="Prepilin_peptidase/N-MTase"/>
</dbReference>
<dbReference type="InterPro" id="IPR010627">
    <property type="entry name" value="Prepilin_pept_A24_N"/>
</dbReference>
<dbReference type="HOGENOM" id="CLU_057101_0_1_0"/>
<dbReference type="EMBL" id="CP002630">
    <property type="protein sequence ID" value="AEB12844.1"/>
    <property type="molecule type" value="Genomic_DNA"/>
</dbReference>
<reference evidence="10 11" key="1">
    <citation type="journal article" date="2012" name="Stand. Genomic Sci.">
        <title>Complete genome sequence of the aerobic, heterotroph Marinithermus hydrothermalis type strain (T1(T)) from a deep-sea hydrothermal vent chimney.</title>
        <authorList>
            <person name="Copeland A."/>
            <person name="Gu W."/>
            <person name="Yasawong M."/>
            <person name="Lapidus A."/>
            <person name="Lucas S."/>
            <person name="Deshpande S."/>
            <person name="Pagani I."/>
            <person name="Tapia R."/>
            <person name="Cheng J.F."/>
            <person name="Goodwin L.A."/>
            <person name="Pitluck S."/>
            <person name="Liolios K."/>
            <person name="Ivanova N."/>
            <person name="Mavromatis K."/>
            <person name="Mikhailova N."/>
            <person name="Pati A."/>
            <person name="Chen A."/>
            <person name="Palaniappan K."/>
            <person name="Land M."/>
            <person name="Pan C."/>
            <person name="Brambilla E.M."/>
            <person name="Rohde M."/>
            <person name="Tindall B.J."/>
            <person name="Sikorski J."/>
            <person name="Goker M."/>
            <person name="Detter J.C."/>
            <person name="Bristow J."/>
            <person name="Eisen J.A."/>
            <person name="Markowitz V."/>
            <person name="Hugenholtz P."/>
            <person name="Kyrpides N.C."/>
            <person name="Klenk H.P."/>
            <person name="Woyke T."/>
        </authorList>
    </citation>
    <scope>NUCLEOTIDE SEQUENCE [LARGE SCALE GENOMIC DNA]</scope>
    <source>
        <strain evidence="11">DSM 14884 / JCM 11576 / T1</strain>
    </source>
</reference>
<name>F2NPR8_MARHT</name>
<dbReference type="PANTHER" id="PTHR30487">
    <property type="entry name" value="TYPE 4 PREPILIN-LIKE PROTEINS LEADER PEPTIDE-PROCESSING ENZYME"/>
    <property type="match status" value="1"/>
</dbReference>
<feature type="domain" description="Prepilin peptidase A24 N-terminal" evidence="9">
    <location>
        <begin position="8"/>
        <end position="88"/>
    </location>
</feature>
<feature type="transmembrane region" description="Helical" evidence="7">
    <location>
        <begin position="151"/>
        <end position="170"/>
    </location>
</feature>
<feature type="domain" description="Prepilin type IV endopeptidase peptidase" evidence="8">
    <location>
        <begin position="101"/>
        <end position="201"/>
    </location>
</feature>
<dbReference type="Pfam" id="PF06750">
    <property type="entry name" value="A24_N_bact"/>
    <property type="match status" value="1"/>
</dbReference>
<dbReference type="EC" id="3.4.23.43" evidence="10"/>
<protein>
    <submittedName>
        <fullName evidence="10">Prepilin peptidase</fullName>
        <ecNumber evidence="10">3.4.23.43</ecNumber>
    </submittedName>
</protein>
<keyword evidence="11" id="KW-1185">Reference proteome</keyword>
<evidence type="ECO:0000256" key="3">
    <source>
        <dbReference type="ARBA" id="ARBA00022475"/>
    </source>
</evidence>
<feature type="domain" description="Prepilin type IV endopeptidase peptidase" evidence="8">
    <location>
        <begin position="222"/>
        <end position="324"/>
    </location>
</feature>
<feature type="transmembrane region" description="Helical" evidence="7">
    <location>
        <begin position="97"/>
        <end position="113"/>
    </location>
</feature>
<dbReference type="PANTHER" id="PTHR30487:SF0">
    <property type="entry name" value="PREPILIN LEADER PEPTIDASE_N-METHYLTRANSFERASE-RELATED"/>
    <property type="match status" value="1"/>
</dbReference>
<dbReference type="Proteomes" id="UP000007030">
    <property type="component" value="Chromosome"/>
</dbReference>
<keyword evidence="6 7" id="KW-0472">Membrane</keyword>
<evidence type="ECO:0000313" key="10">
    <source>
        <dbReference type="EMBL" id="AEB12844.1"/>
    </source>
</evidence>
<comment type="subcellular location">
    <subcellularLocation>
        <location evidence="1">Cell membrane</location>
        <topology evidence="1">Multi-pass membrane protein</topology>
    </subcellularLocation>
</comment>
<evidence type="ECO:0000259" key="9">
    <source>
        <dbReference type="Pfam" id="PF06750"/>
    </source>
</evidence>
<dbReference type="STRING" id="869210.Marky_2120"/>
<keyword evidence="3" id="KW-1003">Cell membrane</keyword>
<feature type="transmembrane region" description="Helical" evidence="7">
    <location>
        <begin position="333"/>
        <end position="356"/>
    </location>
</feature>
<dbReference type="OrthoDB" id="9789291at2"/>
<evidence type="ECO:0000256" key="5">
    <source>
        <dbReference type="ARBA" id="ARBA00022989"/>
    </source>
</evidence>
<feature type="transmembrane region" description="Helical" evidence="7">
    <location>
        <begin position="305"/>
        <end position="326"/>
    </location>
</feature>
<gene>
    <name evidence="10" type="ordered locus">Marky_2120</name>
</gene>
<dbReference type="RefSeq" id="WP_013704889.1">
    <property type="nucleotide sequence ID" value="NC_015387.1"/>
</dbReference>
<keyword evidence="4 7" id="KW-0812">Transmembrane</keyword>
<keyword evidence="10" id="KW-0378">Hydrolase</keyword>
<evidence type="ECO:0000256" key="7">
    <source>
        <dbReference type="SAM" id="Phobius"/>
    </source>
</evidence>
<evidence type="ECO:0000313" key="11">
    <source>
        <dbReference type="Proteomes" id="UP000007030"/>
    </source>
</evidence>
<dbReference type="InterPro" id="IPR000045">
    <property type="entry name" value="Prepilin_IV_endopep_pep"/>
</dbReference>
<dbReference type="Pfam" id="PF01478">
    <property type="entry name" value="Peptidase_A24"/>
    <property type="match status" value="2"/>
</dbReference>
<evidence type="ECO:0000259" key="8">
    <source>
        <dbReference type="Pfam" id="PF01478"/>
    </source>
</evidence>
<evidence type="ECO:0000256" key="2">
    <source>
        <dbReference type="ARBA" id="ARBA00005801"/>
    </source>
</evidence>
<dbReference type="GO" id="GO:0004190">
    <property type="term" value="F:aspartic-type endopeptidase activity"/>
    <property type="evidence" value="ECO:0007669"/>
    <property type="project" value="UniProtKB-EC"/>
</dbReference>
<feature type="transmembrane region" description="Helical" evidence="7">
    <location>
        <begin position="120"/>
        <end position="139"/>
    </location>
</feature>
<evidence type="ECO:0000256" key="1">
    <source>
        <dbReference type="ARBA" id="ARBA00004651"/>
    </source>
</evidence>
<evidence type="ECO:0000256" key="6">
    <source>
        <dbReference type="ARBA" id="ARBA00023136"/>
    </source>
</evidence>
<feature type="transmembrane region" description="Helical" evidence="7">
    <location>
        <begin position="6"/>
        <end position="24"/>
    </location>
</feature>
<sequence length="362" mass="38269">MLFAWAFVLGTVIGSFLNVVIHRLPRGQSVVAPPSSCPACGHRLSPLELIPILSWLAQGGRCRHCGARISARYPFVEALTGGAFALAAGFFPRWPDLPLVWVFLALLIALAFIDADHLILPDALTYGGLAVALGGALAFEVPQEAREALEGALLASGLLVLIGEYGALVARRGANGRPSWPVGFPEVHFAAAVGAFLGPVWGVAAGLSRWGWNWVTRRTWPLPDLLPLSAALLGPLLAALWPALPLGPVESLKSLLLSAGAVALLGGLYWAVQPQDEAEEDEEEVVVMGFGDVKLAGMLGAWLGFWPFVVGLFLAVLAGAVLGVLLRQRRLPFGPYLALGGAAALFWGEALIRAYLGWLGVS</sequence>
<comment type="similarity">
    <text evidence="2">Belongs to the peptidase A24 family.</text>
</comment>
<keyword evidence="5 7" id="KW-1133">Transmembrane helix</keyword>
<organism evidence="10 11">
    <name type="scientific">Marinithermus hydrothermalis (strain DSM 14884 / JCM 11576 / T1)</name>
    <dbReference type="NCBI Taxonomy" id="869210"/>
    <lineage>
        <taxon>Bacteria</taxon>
        <taxon>Thermotogati</taxon>
        <taxon>Deinococcota</taxon>
        <taxon>Deinococci</taxon>
        <taxon>Thermales</taxon>
        <taxon>Thermaceae</taxon>
        <taxon>Marinithermus</taxon>
    </lineage>
</organism>
<accession>F2NPR8</accession>
<dbReference type="AlphaFoldDB" id="F2NPR8"/>